<dbReference type="OMA" id="YSGSEPY"/>
<dbReference type="EMBL" id="GL883010">
    <property type="protein sequence ID" value="EGG21297.1"/>
    <property type="molecule type" value="Genomic_DNA"/>
</dbReference>
<keyword evidence="2" id="KW-0732">Signal</keyword>
<dbReference type="AlphaFoldDB" id="F4PR97"/>
<evidence type="ECO:0000256" key="2">
    <source>
        <dbReference type="SAM" id="SignalP"/>
    </source>
</evidence>
<accession>F4PR97</accession>
<keyword evidence="1" id="KW-0812">Transmembrane</keyword>
<dbReference type="RefSeq" id="XP_004359147.1">
    <property type="nucleotide sequence ID" value="XM_004359090.1"/>
</dbReference>
<dbReference type="Proteomes" id="UP000007797">
    <property type="component" value="Unassembled WGS sequence"/>
</dbReference>
<protein>
    <recommendedName>
        <fullName evidence="5">Transmembrane protein</fullName>
    </recommendedName>
</protein>
<evidence type="ECO:0008006" key="5">
    <source>
        <dbReference type="Google" id="ProtNLM"/>
    </source>
</evidence>
<reference evidence="4" key="1">
    <citation type="journal article" date="2011" name="Genome Res.">
        <title>Phylogeny-wide analysis of social amoeba genomes highlights ancient origins for complex intercellular communication.</title>
        <authorList>
            <person name="Heidel A.J."/>
            <person name="Lawal H.M."/>
            <person name="Felder M."/>
            <person name="Schilde C."/>
            <person name="Helps N.R."/>
            <person name="Tunggal B."/>
            <person name="Rivero F."/>
            <person name="John U."/>
            <person name="Schleicher M."/>
            <person name="Eichinger L."/>
            <person name="Platzer M."/>
            <person name="Noegel A.A."/>
            <person name="Schaap P."/>
            <person name="Gloeckner G."/>
        </authorList>
    </citation>
    <scope>NUCLEOTIDE SEQUENCE [LARGE SCALE GENOMIC DNA]</scope>
    <source>
        <strain evidence="4">SH3</strain>
    </source>
</reference>
<organism evidence="3 4">
    <name type="scientific">Cavenderia fasciculata</name>
    <name type="common">Slime mold</name>
    <name type="synonym">Dictyostelium fasciculatum</name>
    <dbReference type="NCBI Taxonomy" id="261658"/>
    <lineage>
        <taxon>Eukaryota</taxon>
        <taxon>Amoebozoa</taxon>
        <taxon>Evosea</taxon>
        <taxon>Eumycetozoa</taxon>
        <taxon>Dictyostelia</taxon>
        <taxon>Acytosteliales</taxon>
        <taxon>Cavenderiaceae</taxon>
        <taxon>Cavenderia</taxon>
    </lineage>
</organism>
<evidence type="ECO:0000313" key="3">
    <source>
        <dbReference type="EMBL" id="EGG21297.1"/>
    </source>
</evidence>
<keyword evidence="1" id="KW-1133">Transmembrane helix</keyword>
<proteinExistence type="predicted"/>
<feature type="chain" id="PRO_5003313310" description="Transmembrane protein" evidence="2">
    <location>
        <begin position="21"/>
        <end position="538"/>
    </location>
</feature>
<sequence>MKGLLLTLLLVLTIILGVSSSVVHQKGEQFHQKVKQQFESGILPAGSPIYDYTCTVNPEYQSCTVVPTHEQNTTFCPTVPACLQYADLLGSKSLNIKVQAGRYSDCVGYMQGNFKLINIEPYSSIDIVKFTCNSTFLQYTSNSVAKMTITINNLNILSTASVGPAMGCFAVSSPYGSLLQITNTYIGGCRSNLNGGAINAQGFYVVLNSSTISDSYSNQNGGAVYSDDQIIALNSYFQGCSAKIAGGAFYTEQLAMYACTVNQCNASRSGVMQSNITVITGYTVLSENSALVTGGVSDIQKGSYFSANSTQFFSNFARNVGVLNIKTAQTKFQAYNCFFLSNNGTGAGTIRVELNSNDEPFNLDLTKSVFEYNNAQSIIGGDDVDFNAAFLSGSSIIGGYFMSKKSFTPQYDSNLNWVNVRVSSDCPASKPVKNILYTSEYQCGQVYGSCSGYAKVNYYGNVYDCTSDSSSSTDSSSNSWYSSSSWGEWSSSSFESWSSSSSSSDEEHGSILAAYLFTMVVALLSLCIFFTVVIPGFR</sequence>
<feature type="transmembrane region" description="Helical" evidence="1">
    <location>
        <begin position="512"/>
        <end position="537"/>
    </location>
</feature>
<feature type="signal peptide" evidence="2">
    <location>
        <begin position="1"/>
        <end position="20"/>
    </location>
</feature>
<dbReference type="GeneID" id="14873304"/>
<keyword evidence="4" id="KW-1185">Reference proteome</keyword>
<gene>
    <name evidence="3" type="ORF">DFA_01178</name>
</gene>
<keyword evidence="1" id="KW-0472">Membrane</keyword>
<evidence type="ECO:0000313" key="4">
    <source>
        <dbReference type="Proteomes" id="UP000007797"/>
    </source>
</evidence>
<name>F4PR97_CACFS</name>
<dbReference type="KEGG" id="dfa:DFA_01178"/>
<evidence type="ECO:0000256" key="1">
    <source>
        <dbReference type="SAM" id="Phobius"/>
    </source>
</evidence>